<dbReference type="GO" id="GO:0030435">
    <property type="term" value="P:sporulation resulting in formation of a cellular spore"/>
    <property type="evidence" value="ECO:0007669"/>
    <property type="project" value="InterPro"/>
</dbReference>
<evidence type="ECO:0000313" key="2">
    <source>
        <dbReference type="EMBL" id="OGF13879.1"/>
    </source>
</evidence>
<dbReference type="NCBIfam" id="TIGR02669">
    <property type="entry name" value="SpoIID_LytB"/>
    <property type="match status" value="1"/>
</dbReference>
<dbReference type="InterPro" id="IPR013693">
    <property type="entry name" value="SpoIID/LytB_N"/>
</dbReference>
<evidence type="ECO:0000313" key="3">
    <source>
        <dbReference type="Proteomes" id="UP000177230"/>
    </source>
</evidence>
<evidence type="ECO:0000259" key="1">
    <source>
        <dbReference type="Pfam" id="PF08486"/>
    </source>
</evidence>
<organism evidence="2 3">
    <name type="scientific">Candidatus Edwardsbacteria bacterium GWF2_54_11</name>
    <dbReference type="NCBI Taxonomy" id="1817851"/>
    <lineage>
        <taxon>Bacteria</taxon>
        <taxon>Candidatus Edwardsiibacteriota</taxon>
    </lineage>
</organism>
<dbReference type="InterPro" id="IPR013486">
    <property type="entry name" value="SpoIID/LytB"/>
</dbReference>
<comment type="caution">
    <text evidence="2">The sequence shown here is derived from an EMBL/GenBank/DDBJ whole genome shotgun (WGS) entry which is preliminary data.</text>
</comment>
<protein>
    <recommendedName>
        <fullName evidence="1">Sporulation stage II protein D amidase enhancer LytB N-terminal domain-containing protein</fullName>
    </recommendedName>
</protein>
<sequence length="397" mass="43655">MKRSGNKIYAICLLSISAMVFSCSPVYLSRKPPEGEVLIRIALQRRQSIAVVYGSYNISVWDQSHKGTILPGESWSLLPAGPGLTAGTNRGTAIEGIAGRIRLWSADEYFINHKRVKGAIEIRRDNDQGLLIIAEMPLEEYLPGVLASEIGGLADKTPQAAMAQAVISRSYALARIGANPQSYYDIEAGTSHQCFDLDNMASLAIKRAVRDTKGKALTFRGKVISPNFHSTCGGRTARPSEVWNAKDEDFPYLEPVEDKWCGISPRYAWRDTILAEELAGRLFPGKREVVKDVKVLKVGRSGRIISLLVSTSAGDTVLTKAAVRNGLRDKPLLSAWFEIENLRDAQGNIERIILTGRGFGHGVGLCQWGAIGMARAGKSYKSILKHYYKGVEIERVY</sequence>
<dbReference type="AlphaFoldDB" id="A0A1F5RHJ0"/>
<feature type="domain" description="Sporulation stage II protein D amidase enhancer LytB N-terminal" evidence="1">
    <location>
        <begin position="127"/>
        <end position="219"/>
    </location>
</feature>
<dbReference type="PROSITE" id="PS51257">
    <property type="entry name" value="PROKAR_LIPOPROTEIN"/>
    <property type="match status" value="1"/>
</dbReference>
<proteinExistence type="predicted"/>
<dbReference type="Proteomes" id="UP000177230">
    <property type="component" value="Unassembled WGS sequence"/>
</dbReference>
<dbReference type="EMBL" id="MFFM01000011">
    <property type="protein sequence ID" value="OGF13879.1"/>
    <property type="molecule type" value="Genomic_DNA"/>
</dbReference>
<reference evidence="2 3" key="1">
    <citation type="journal article" date="2016" name="Nat. Commun.">
        <title>Thousands of microbial genomes shed light on interconnected biogeochemical processes in an aquifer system.</title>
        <authorList>
            <person name="Anantharaman K."/>
            <person name="Brown C.T."/>
            <person name="Hug L.A."/>
            <person name="Sharon I."/>
            <person name="Castelle C.J."/>
            <person name="Probst A.J."/>
            <person name="Thomas B.C."/>
            <person name="Singh A."/>
            <person name="Wilkins M.J."/>
            <person name="Karaoz U."/>
            <person name="Brodie E.L."/>
            <person name="Williams K.H."/>
            <person name="Hubbard S.S."/>
            <person name="Banfield J.F."/>
        </authorList>
    </citation>
    <scope>NUCLEOTIDE SEQUENCE [LARGE SCALE GENOMIC DNA]</scope>
</reference>
<gene>
    <name evidence="2" type="ORF">A2024_10560</name>
</gene>
<accession>A0A1F5RHJ0</accession>
<dbReference type="Pfam" id="PF08486">
    <property type="entry name" value="SpoIID"/>
    <property type="match status" value="1"/>
</dbReference>
<name>A0A1F5RHJ0_9BACT</name>